<reference evidence="3" key="1">
    <citation type="journal article" date="2013" name="Science">
        <title>The Amborella genome and the evolution of flowering plants.</title>
        <authorList>
            <consortium name="Amborella Genome Project"/>
        </authorList>
    </citation>
    <scope>NUCLEOTIDE SEQUENCE [LARGE SCALE GENOMIC DNA]</scope>
</reference>
<evidence type="ECO:0000256" key="1">
    <source>
        <dbReference type="SAM" id="Phobius"/>
    </source>
</evidence>
<evidence type="ECO:0008006" key="4">
    <source>
        <dbReference type="Google" id="ProtNLM"/>
    </source>
</evidence>
<feature type="transmembrane region" description="Helical" evidence="1">
    <location>
        <begin position="56"/>
        <end position="75"/>
    </location>
</feature>
<proteinExistence type="predicted"/>
<keyword evidence="1" id="KW-0472">Membrane</keyword>
<gene>
    <name evidence="2" type="ORF">AMTR_s00155p00031060</name>
</gene>
<keyword evidence="1" id="KW-0812">Transmembrane</keyword>
<organism evidence="2 3">
    <name type="scientific">Amborella trichopoda</name>
    <dbReference type="NCBI Taxonomy" id="13333"/>
    <lineage>
        <taxon>Eukaryota</taxon>
        <taxon>Viridiplantae</taxon>
        <taxon>Streptophyta</taxon>
        <taxon>Embryophyta</taxon>
        <taxon>Tracheophyta</taxon>
        <taxon>Spermatophyta</taxon>
        <taxon>Magnoliopsida</taxon>
        <taxon>Amborellales</taxon>
        <taxon>Amborellaceae</taxon>
        <taxon>Amborella</taxon>
    </lineage>
</organism>
<dbReference type="Proteomes" id="UP000017836">
    <property type="component" value="Unassembled WGS sequence"/>
</dbReference>
<evidence type="ECO:0000313" key="2">
    <source>
        <dbReference type="EMBL" id="ERN07658.1"/>
    </source>
</evidence>
<keyword evidence="1" id="KW-1133">Transmembrane helix</keyword>
<name>W1PI45_AMBTC</name>
<keyword evidence="3" id="KW-1185">Reference proteome</keyword>
<dbReference type="HOGENOM" id="CLU_1909506_0_0_1"/>
<accession>W1PI45</accession>
<dbReference type="EMBL" id="KI393623">
    <property type="protein sequence ID" value="ERN07658.1"/>
    <property type="molecule type" value="Genomic_DNA"/>
</dbReference>
<dbReference type="AlphaFoldDB" id="W1PI45"/>
<evidence type="ECO:0000313" key="3">
    <source>
        <dbReference type="Proteomes" id="UP000017836"/>
    </source>
</evidence>
<dbReference type="Gramene" id="ERN07658">
    <property type="protein sequence ID" value="ERN07658"/>
    <property type="gene ID" value="AMTR_s00155p00031060"/>
</dbReference>
<sequence length="133" mass="14801">MKKRLGCGFLACPPSSSSIALKEVPPRNWIFCLHLTSMIFRLVARPPIHVPSALSFIFGAIIGVMGICGVSRHFLVPVRRKRQNGRPLLTKPSVVLADRRWEPYGFHLVPLSSPHPQPHFLNSSGDMAMMCQS</sequence>
<protein>
    <recommendedName>
        <fullName evidence="4">Transmembrane protein</fullName>
    </recommendedName>
</protein>